<dbReference type="PANTHER" id="PTHR43820">
    <property type="entry name" value="HIGH-AFFINITY BRANCHED-CHAIN AMINO ACID TRANSPORT ATP-BINDING PROTEIN LIVF"/>
    <property type="match status" value="1"/>
</dbReference>
<keyword evidence="8" id="KW-0029">Amino-acid transport</keyword>
<sequence>MQFVILGLVTGAIYALLALGQMVVFRSSAVVNFAQCGFAMVAAYLYLDLSGGGVPPGIAVTAAVLGAGVLAVVVYALTIYPLRRASPLTRAIATLAVLVILQSATSIRYGSNPQIPPAFLPQDILRFGALTIPFASLVILLTCIVLVVVLSVVYRRTRFGRATSGVAENEFAMATLGHSVTRVAALNWFVGGLLSGVAGVLIGPIFSVTPQQATSFLIPALAVALCGRFRSFSVALAGGMFIGVAQAQLTRYANLGPLSGLPGISEAFPFLVIVVVLVLRGDSLPARDFASAVLPKVGTGRLRRGWVAFWVALAVLMVMTLSDEWVSAMTTTAIAAILLLSVVVLTGYAGQLSLAQVGIGGVGVLVSSLLVADAGWPRPLAALAGIAAALPVAALVGLPALRTRGVTLAIVTLGLANALNVMLFTRPDVNVQGSGITVGDAEFLGLPLDDILDPRSYAFFALALLVIVILLVGNLRRSTIGKRLIAVRTNERASAAMGIDVRSAKLYAFVLSGGIATVAGILGAWRLPNVIMNGNFDPFRSVQAVIGSTMGGVGYISGAVFSGAAVQPGALGGTVIEKIGLGQYLALIAGGLLLVNIVLNPDGVVPNTLAALRAGLGRLRATPGEQSRTVRRPRTELALPDSAEPVRPEHGDAVLAVRGLSVEFGATKALADVDLDCRGGEVLGIIGANGSGKTTLVDAITGFVRARGEVTLDGIAMGGLSAYRRSRAGISRSFQSLELLEELTVAENLQAASERAGWARWLTCLVWPGRVSVGPAMAAAISEFGLADDLGSKPSELSYGKRRLLAIARALASSPRVLLLDEPAAGLGEADREEMRVLVRRLAEEWRMAVIIIEHDVDLVMQVSDRVVALEQGHKIADGVPDDVRDHPDVIRSYLGTNEDVTGGAGVVTQPRRAAAAGAPPALRTDAVTSGYAGNPAILDVSIEVRPGEIVALLGPNGAGKTTTLLTICGVVVPSSGSVSLGGGVAEQPMFRRVRDGLALMPEQHAIFREMSVRDNLLLGRGDSERALEIFPELRKKLGVRAGLLSGGEQQMLSLARILASDATVILADELSLGLAPLVVRRLWEALAVAAAGGAAVVVVEQHVRIALEWSDRAYVMRRGRVAIAESSRDLAERFDEVRAAYL</sequence>
<evidence type="ECO:0000256" key="5">
    <source>
        <dbReference type="ARBA" id="ARBA00022692"/>
    </source>
</evidence>
<keyword evidence="3" id="KW-0813">Transport</keyword>
<dbReference type="CDD" id="cd06582">
    <property type="entry name" value="TM_PBP1_LivH_like"/>
    <property type="match status" value="1"/>
</dbReference>
<dbReference type="RefSeq" id="WP_345420554.1">
    <property type="nucleotide sequence ID" value="NZ_BAABGT010000055.1"/>
</dbReference>
<feature type="transmembrane region" description="Helical" evidence="11">
    <location>
        <begin position="579"/>
        <end position="599"/>
    </location>
</feature>
<feature type="transmembrane region" description="Helical" evidence="11">
    <location>
        <begin position="130"/>
        <end position="154"/>
    </location>
</feature>
<feature type="transmembrane region" description="Helical" evidence="11">
    <location>
        <begin position="261"/>
        <end position="281"/>
    </location>
</feature>
<dbReference type="PANTHER" id="PTHR43820:SF4">
    <property type="entry name" value="HIGH-AFFINITY BRANCHED-CHAIN AMINO ACID TRANSPORT ATP-BINDING PROTEIN LIVF"/>
    <property type="match status" value="1"/>
</dbReference>
<dbReference type="Pfam" id="PF00005">
    <property type="entry name" value="ABC_tran"/>
    <property type="match status" value="2"/>
</dbReference>
<evidence type="ECO:0000256" key="10">
    <source>
        <dbReference type="ARBA" id="ARBA00023136"/>
    </source>
</evidence>
<dbReference type="InterPro" id="IPR052156">
    <property type="entry name" value="BCAA_Transport_ATP-bd_LivF"/>
</dbReference>
<dbReference type="PROSITE" id="PS50893">
    <property type="entry name" value="ABC_TRANSPORTER_2"/>
    <property type="match status" value="2"/>
</dbReference>
<evidence type="ECO:0000256" key="7">
    <source>
        <dbReference type="ARBA" id="ARBA00022840"/>
    </source>
</evidence>
<evidence type="ECO:0000259" key="12">
    <source>
        <dbReference type="PROSITE" id="PS50893"/>
    </source>
</evidence>
<dbReference type="InterPro" id="IPR001851">
    <property type="entry name" value="ABC_transp_permease"/>
</dbReference>
<evidence type="ECO:0000256" key="11">
    <source>
        <dbReference type="SAM" id="Phobius"/>
    </source>
</evidence>
<dbReference type="InterPro" id="IPR032823">
    <property type="entry name" value="BCA_ABC_TP_C"/>
</dbReference>
<dbReference type="Gene3D" id="3.40.50.300">
    <property type="entry name" value="P-loop containing nucleotide triphosphate hydrolases"/>
    <property type="match status" value="2"/>
</dbReference>
<gene>
    <name evidence="13" type="ORF">GCM10023175_39890</name>
</gene>
<dbReference type="SUPFAM" id="SSF52540">
    <property type="entry name" value="P-loop containing nucleoside triphosphate hydrolases"/>
    <property type="match status" value="2"/>
</dbReference>
<keyword evidence="6" id="KW-0547">Nucleotide-binding</keyword>
<feature type="transmembrane region" description="Helical" evidence="11">
    <location>
        <begin position="325"/>
        <end position="345"/>
    </location>
</feature>
<evidence type="ECO:0000256" key="8">
    <source>
        <dbReference type="ARBA" id="ARBA00022970"/>
    </source>
</evidence>
<feature type="transmembrane region" description="Helical" evidence="11">
    <location>
        <begin position="506"/>
        <end position="525"/>
    </location>
</feature>
<evidence type="ECO:0000256" key="2">
    <source>
        <dbReference type="ARBA" id="ARBA00005417"/>
    </source>
</evidence>
<feature type="transmembrane region" description="Helical" evidence="11">
    <location>
        <begin position="59"/>
        <end position="80"/>
    </location>
</feature>
<comment type="caution">
    <text evidence="13">The sequence shown here is derived from an EMBL/GenBank/DDBJ whole genome shotgun (WGS) entry which is preliminary data.</text>
</comment>
<dbReference type="EMBL" id="BAABGT010000055">
    <property type="protein sequence ID" value="GAA4550218.1"/>
    <property type="molecule type" value="Genomic_DNA"/>
</dbReference>
<feature type="transmembrane region" description="Helical" evidence="11">
    <location>
        <begin position="6"/>
        <end position="25"/>
    </location>
</feature>
<dbReference type="PROSITE" id="PS00211">
    <property type="entry name" value="ABC_TRANSPORTER_1"/>
    <property type="match status" value="1"/>
</dbReference>
<evidence type="ECO:0000313" key="13">
    <source>
        <dbReference type="EMBL" id="GAA4550218.1"/>
    </source>
</evidence>
<dbReference type="Pfam" id="PF02653">
    <property type="entry name" value="BPD_transp_2"/>
    <property type="match status" value="2"/>
</dbReference>
<feature type="transmembrane region" description="Helical" evidence="11">
    <location>
        <begin position="208"/>
        <end position="225"/>
    </location>
</feature>
<evidence type="ECO:0000313" key="14">
    <source>
        <dbReference type="Proteomes" id="UP001501598"/>
    </source>
</evidence>
<feature type="transmembrane region" description="Helical" evidence="11">
    <location>
        <begin position="352"/>
        <end position="372"/>
    </location>
</feature>
<keyword evidence="9 11" id="KW-1133">Transmembrane helix</keyword>
<comment type="subcellular location">
    <subcellularLocation>
        <location evidence="1">Cell membrane</location>
        <topology evidence="1">Multi-pass membrane protein</topology>
    </subcellularLocation>
</comment>
<feature type="transmembrane region" description="Helical" evidence="11">
    <location>
        <begin position="457"/>
        <end position="475"/>
    </location>
</feature>
<feature type="transmembrane region" description="Helical" evidence="11">
    <location>
        <begin position="405"/>
        <end position="424"/>
    </location>
</feature>
<evidence type="ECO:0000256" key="4">
    <source>
        <dbReference type="ARBA" id="ARBA00022475"/>
    </source>
</evidence>
<dbReference type="Proteomes" id="UP001501598">
    <property type="component" value="Unassembled WGS sequence"/>
</dbReference>
<evidence type="ECO:0000256" key="9">
    <source>
        <dbReference type="ARBA" id="ARBA00022989"/>
    </source>
</evidence>
<protein>
    <submittedName>
        <fullName evidence="13">Branched-chain amino acid ABC transporter permease/ATP-binding protein</fullName>
    </submittedName>
</protein>
<dbReference type="InterPro" id="IPR003439">
    <property type="entry name" value="ABC_transporter-like_ATP-bd"/>
</dbReference>
<feature type="transmembrane region" description="Helical" evidence="11">
    <location>
        <begin position="183"/>
        <end position="202"/>
    </location>
</feature>
<evidence type="ECO:0000256" key="3">
    <source>
        <dbReference type="ARBA" id="ARBA00022448"/>
    </source>
</evidence>
<dbReference type="InterPro" id="IPR017871">
    <property type="entry name" value="ABC_transporter-like_CS"/>
</dbReference>
<name>A0ABP8RUT6_9PSEU</name>
<keyword evidence="4" id="KW-1003">Cell membrane</keyword>
<keyword evidence="5 11" id="KW-0812">Transmembrane</keyword>
<dbReference type="InterPro" id="IPR003593">
    <property type="entry name" value="AAA+_ATPase"/>
</dbReference>
<feature type="domain" description="ABC transporter" evidence="12">
    <location>
        <begin position="655"/>
        <end position="897"/>
    </location>
</feature>
<comment type="similarity">
    <text evidence="2">Belongs to the ABC transporter superfamily.</text>
</comment>
<dbReference type="InterPro" id="IPR027417">
    <property type="entry name" value="P-loop_NTPase"/>
</dbReference>
<feature type="transmembrane region" description="Helical" evidence="11">
    <location>
        <begin position="302"/>
        <end position="319"/>
    </location>
</feature>
<dbReference type="InterPro" id="IPR043428">
    <property type="entry name" value="LivM-like"/>
</dbReference>
<dbReference type="Pfam" id="PF12399">
    <property type="entry name" value="BCA_ABC_TP_C"/>
    <property type="match status" value="1"/>
</dbReference>
<feature type="transmembrane region" description="Helical" evidence="11">
    <location>
        <begin position="545"/>
        <end position="567"/>
    </location>
</feature>
<organism evidence="13 14">
    <name type="scientific">Pseudonocardia xishanensis</name>
    <dbReference type="NCBI Taxonomy" id="630995"/>
    <lineage>
        <taxon>Bacteria</taxon>
        <taxon>Bacillati</taxon>
        <taxon>Actinomycetota</taxon>
        <taxon>Actinomycetes</taxon>
        <taxon>Pseudonocardiales</taxon>
        <taxon>Pseudonocardiaceae</taxon>
        <taxon>Pseudonocardia</taxon>
    </lineage>
</organism>
<feature type="transmembrane region" description="Helical" evidence="11">
    <location>
        <begin position="30"/>
        <end position="47"/>
    </location>
</feature>
<feature type="transmembrane region" description="Helical" evidence="11">
    <location>
        <begin position="232"/>
        <end position="249"/>
    </location>
</feature>
<proteinExistence type="inferred from homology"/>
<feature type="transmembrane region" description="Helical" evidence="11">
    <location>
        <begin position="92"/>
        <end position="110"/>
    </location>
</feature>
<keyword evidence="7" id="KW-0067">ATP-binding</keyword>
<dbReference type="CDD" id="cd06581">
    <property type="entry name" value="TM_PBP1_LivM_like"/>
    <property type="match status" value="1"/>
</dbReference>
<evidence type="ECO:0000256" key="1">
    <source>
        <dbReference type="ARBA" id="ARBA00004651"/>
    </source>
</evidence>
<accession>A0ABP8RUT6</accession>
<keyword evidence="10 11" id="KW-0472">Membrane</keyword>
<reference evidence="14" key="1">
    <citation type="journal article" date="2019" name="Int. J. Syst. Evol. Microbiol.">
        <title>The Global Catalogue of Microorganisms (GCM) 10K type strain sequencing project: providing services to taxonomists for standard genome sequencing and annotation.</title>
        <authorList>
            <consortium name="The Broad Institute Genomics Platform"/>
            <consortium name="The Broad Institute Genome Sequencing Center for Infectious Disease"/>
            <person name="Wu L."/>
            <person name="Ma J."/>
        </authorList>
    </citation>
    <scope>NUCLEOTIDE SEQUENCE [LARGE SCALE GENOMIC DNA]</scope>
    <source>
        <strain evidence="14">JCM 17906</strain>
    </source>
</reference>
<evidence type="ECO:0000256" key="6">
    <source>
        <dbReference type="ARBA" id="ARBA00022741"/>
    </source>
</evidence>
<feature type="domain" description="ABC transporter" evidence="12">
    <location>
        <begin position="923"/>
        <end position="1143"/>
    </location>
</feature>
<keyword evidence="14" id="KW-1185">Reference proteome</keyword>
<feature type="transmembrane region" description="Helical" evidence="11">
    <location>
        <begin position="378"/>
        <end position="398"/>
    </location>
</feature>
<dbReference type="SMART" id="SM00382">
    <property type="entry name" value="AAA"/>
    <property type="match status" value="2"/>
</dbReference>